<feature type="active site" description="Nucleophile" evidence="10">
    <location>
        <position position="13"/>
    </location>
</feature>
<dbReference type="SFLD" id="SFLDS00003">
    <property type="entry name" value="Haloacid_Dehalogenase"/>
    <property type="match status" value="1"/>
</dbReference>
<dbReference type="OrthoDB" id="9793014at2"/>
<evidence type="ECO:0000256" key="4">
    <source>
        <dbReference type="ARBA" id="ARBA00006171"/>
    </source>
</evidence>
<keyword evidence="7 10" id="KW-0378">Hydrolase</keyword>
<keyword evidence="8 10" id="KW-0460">Magnesium</keyword>
<comment type="cofactor">
    <cofactor evidence="2 10">
        <name>Mg(2+)</name>
        <dbReference type="ChEBI" id="CHEBI:18420"/>
    </cofactor>
</comment>
<evidence type="ECO:0000256" key="10">
    <source>
        <dbReference type="HAMAP-Rule" id="MF_00495"/>
    </source>
</evidence>
<dbReference type="GO" id="GO:0006281">
    <property type="term" value="P:DNA repair"/>
    <property type="evidence" value="ECO:0007669"/>
    <property type="project" value="TreeGrafter"/>
</dbReference>
<comment type="function">
    <text evidence="10">Specifically catalyzes the dephosphorylation of 2-phosphoglycolate. Is involved in the dissimilation of the intracellular 2-phosphoglycolate formed during the DNA repair of 3'-phosphoglycolate ends, a major class of DNA lesions induced by oxidative stress.</text>
</comment>
<keyword evidence="6 10" id="KW-0479">Metal-binding</keyword>
<evidence type="ECO:0000256" key="3">
    <source>
        <dbReference type="ARBA" id="ARBA00004818"/>
    </source>
</evidence>
<dbReference type="SFLD" id="SFLDG01129">
    <property type="entry name" value="C1.5:_HAD__Beta-PGM__Phosphata"/>
    <property type="match status" value="1"/>
</dbReference>
<gene>
    <name evidence="11" type="primary">cbbZ</name>
    <name evidence="11" type="ORF">FRZ61_36530</name>
</gene>
<evidence type="ECO:0000256" key="1">
    <source>
        <dbReference type="ARBA" id="ARBA00000830"/>
    </source>
</evidence>
<feature type="binding site" evidence="10">
    <location>
        <position position="175"/>
    </location>
    <ligand>
        <name>Mg(2+)</name>
        <dbReference type="ChEBI" id="CHEBI:18420"/>
    </ligand>
</feature>
<evidence type="ECO:0000256" key="6">
    <source>
        <dbReference type="ARBA" id="ARBA00022723"/>
    </source>
</evidence>
<dbReference type="Gene3D" id="1.10.150.240">
    <property type="entry name" value="Putative phosphatase, domain 2"/>
    <property type="match status" value="1"/>
</dbReference>
<evidence type="ECO:0000256" key="5">
    <source>
        <dbReference type="ARBA" id="ARBA00013078"/>
    </source>
</evidence>
<dbReference type="EMBL" id="CP042582">
    <property type="protein sequence ID" value="QEX23714.1"/>
    <property type="molecule type" value="Genomic_DNA"/>
</dbReference>
<dbReference type="InterPro" id="IPR050155">
    <property type="entry name" value="HAD-like_hydrolase_sf"/>
</dbReference>
<dbReference type="InterPro" id="IPR006439">
    <property type="entry name" value="HAD-SF_hydro_IA"/>
</dbReference>
<dbReference type="KEGG" id="hadh:FRZ61_36530"/>
<dbReference type="SUPFAM" id="SSF56784">
    <property type="entry name" value="HAD-like"/>
    <property type="match status" value="1"/>
</dbReference>
<comment type="catalytic activity">
    <reaction evidence="1 10">
        <text>2-phosphoglycolate + H2O = glycolate + phosphate</text>
        <dbReference type="Rhea" id="RHEA:14369"/>
        <dbReference type="ChEBI" id="CHEBI:15377"/>
        <dbReference type="ChEBI" id="CHEBI:29805"/>
        <dbReference type="ChEBI" id="CHEBI:43474"/>
        <dbReference type="ChEBI" id="CHEBI:58033"/>
        <dbReference type="EC" id="3.1.3.18"/>
    </reaction>
</comment>
<dbReference type="NCBIfam" id="TIGR01509">
    <property type="entry name" value="HAD-SF-IA-v3"/>
    <property type="match status" value="1"/>
</dbReference>
<evidence type="ECO:0000256" key="9">
    <source>
        <dbReference type="ARBA" id="ARBA00023277"/>
    </source>
</evidence>
<dbReference type="AlphaFoldDB" id="A0A5J6N320"/>
<dbReference type="InterPro" id="IPR036412">
    <property type="entry name" value="HAD-like_sf"/>
</dbReference>
<dbReference type="Pfam" id="PF13419">
    <property type="entry name" value="HAD_2"/>
    <property type="match status" value="1"/>
</dbReference>
<dbReference type="InterPro" id="IPR023198">
    <property type="entry name" value="PGP-like_dom2"/>
</dbReference>
<dbReference type="PANTHER" id="PTHR43434:SF1">
    <property type="entry name" value="PHOSPHOGLYCOLATE PHOSPHATASE"/>
    <property type="match status" value="1"/>
</dbReference>
<dbReference type="SFLD" id="SFLDG01135">
    <property type="entry name" value="C1.5.6:_HAD__Beta-PGM__Phospha"/>
    <property type="match status" value="1"/>
</dbReference>
<accession>A0A5J6N320</accession>
<feature type="binding site" evidence="10">
    <location>
        <position position="15"/>
    </location>
    <ligand>
        <name>Mg(2+)</name>
        <dbReference type="ChEBI" id="CHEBI:18420"/>
    </ligand>
</feature>
<dbReference type="InterPro" id="IPR037512">
    <property type="entry name" value="PGPase_prok"/>
</dbReference>
<keyword evidence="9 10" id="KW-0119">Carbohydrate metabolism</keyword>
<dbReference type="GO" id="GO:0005975">
    <property type="term" value="P:carbohydrate metabolic process"/>
    <property type="evidence" value="ECO:0007669"/>
    <property type="project" value="InterPro"/>
</dbReference>
<dbReference type="HAMAP" id="MF_00495">
    <property type="entry name" value="GPH_hydrolase_bact"/>
    <property type="match status" value="1"/>
</dbReference>
<keyword evidence="12" id="KW-1185">Reference proteome</keyword>
<dbReference type="FunFam" id="3.40.50.1000:FF:000022">
    <property type="entry name" value="Phosphoglycolate phosphatase"/>
    <property type="match status" value="1"/>
</dbReference>
<protein>
    <recommendedName>
        <fullName evidence="5 10">Phosphoglycolate phosphatase</fullName>
        <shortName evidence="10">PGP</shortName>
        <shortName evidence="10">PGPase</shortName>
        <ecNumber evidence="5 10">3.1.3.18</ecNumber>
    </recommendedName>
</protein>
<proteinExistence type="inferred from homology"/>
<comment type="pathway">
    <text evidence="3 10">Organic acid metabolism; glycolate biosynthesis; glycolate from 2-phosphoglycolate: step 1/1.</text>
</comment>
<evidence type="ECO:0000256" key="2">
    <source>
        <dbReference type="ARBA" id="ARBA00001946"/>
    </source>
</evidence>
<evidence type="ECO:0000256" key="7">
    <source>
        <dbReference type="ARBA" id="ARBA00022801"/>
    </source>
</evidence>
<dbReference type="NCBIfam" id="TIGR01549">
    <property type="entry name" value="HAD-SF-IA-v1"/>
    <property type="match status" value="1"/>
</dbReference>
<dbReference type="InterPro" id="IPR041492">
    <property type="entry name" value="HAD_2"/>
</dbReference>
<dbReference type="InterPro" id="IPR023214">
    <property type="entry name" value="HAD_sf"/>
</dbReference>
<evidence type="ECO:0000256" key="8">
    <source>
        <dbReference type="ARBA" id="ARBA00022842"/>
    </source>
</evidence>
<dbReference type="PANTHER" id="PTHR43434">
    <property type="entry name" value="PHOSPHOGLYCOLATE PHOSPHATASE"/>
    <property type="match status" value="1"/>
</dbReference>
<evidence type="ECO:0000313" key="12">
    <source>
        <dbReference type="Proteomes" id="UP000325797"/>
    </source>
</evidence>
<name>A0A5J6N320_9PROT</name>
<comment type="similarity">
    <text evidence="4 10">Belongs to the HAD-like hydrolase superfamily. CbbY/CbbZ/Gph/YieH family.</text>
</comment>
<feature type="binding site" evidence="10">
    <location>
        <position position="13"/>
    </location>
    <ligand>
        <name>Mg(2+)</name>
        <dbReference type="ChEBI" id="CHEBI:18420"/>
    </ligand>
</feature>
<evidence type="ECO:0000313" key="11">
    <source>
        <dbReference type="EMBL" id="QEX23714.1"/>
    </source>
</evidence>
<organism evidence="11 12">
    <name type="scientific">Hypericibacter adhaerens</name>
    <dbReference type="NCBI Taxonomy" id="2602016"/>
    <lineage>
        <taxon>Bacteria</taxon>
        <taxon>Pseudomonadati</taxon>
        <taxon>Pseudomonadota</taxon>
        <taxon>Alphaproteobacteria</taxon>
        <taxon>Rhodospirillales</taxon>
        <taxon>Dongiaceae</taxon>
        <taxon>Hypericibacter</taxon>
    </lineage>
</organism>
<dbReference type="Gene3D" id="3.40.50.1000">
    <property type="entry name" value="HAD superfamily/HAD-like"/>
    <property type="match status" value="1"/>
</dbReference>
<dbReference type="Proteomes" id="UP000325797">
    <property type="component" value="Chromosome"/>
</dbReference>
<dbReference type="GO" id="GO:0046872">
    <property type="term" value="F:metal ion binding"/>
    <property type="evidence" value="ECO:0007669"/>
    <property type="project" value="UniProtKB-KW"/>
</dbReference>
<reference evidence="11 12" key="1">
    <citation type="submission" date="2019-08" db="EMBL/GenBank/DDBJ databases">
        <title>Hyperibacter terrae gen. nov., sp. nov. and Hyperibacter viscosus sp. nov., two new members in the family Rhodospirillaceae isolated from the rhizosphere of Hypericum perforatum.</title>
        <authorList>
            <person name="Noviana Z."/>
        </authorList>
    </citation>
    <scope>NUCLEOTIDE SEQUENCE [LARGE SCALE GENOMIC DNA]</scope>
    <source>
        <strain evidence="11 12">R5959</strain>
    </source>
</reference>
<dbReference type="GO" id="GO:0008967">
    <property type="term" value="F:phosphoglycolate phosphatase activity"/>
    <property type="evidence" value="ECO:0007669"/>
    <property type="project" value="UniProtKB-UniRule"/>
</dbReference>
<dbReference type="EC" id="3.1.3.18" evidence="5 10"/>
<dbReference type="GO" id="GO:0046295">
    <property type="term" value="P:glycolate biosynthetic process"/>
    <property type="evidence" value="ECO:0007669"/>
    <property type="project" value="UniProtKB-UniRule"/>
</dbReference>
<dbReference type="UniPathway" id="UPA00865">
    <property type="reaction ID" value="UER00834"/>
</dbReference>
<dbReference type="NCBIfam" id="TIGR01449">
    <property type="entry name" value="PGP_bact"/>
    <property type="match status" value="1"/>
</dbReference>
<sequence>MRLPARYDALLFDLDGTLIDSAPDIALALNRLMADLDRPELDLPAVRSMIGDGAGTLVERALTAASVAHRPEELGSYLKRFLAHYEADPVQLTKPYPGVPETLAVLDAKGFRCAICTNKPQRATEMILEALDLARYFDPILGADAVANRKPHPDHLQAALTAMGAKRERGVMIGDSTNDVAPAQALAMPAIVMAYGYGRRPLSALGADLILEDFAKLPEALQSIGAMR</sequence>
<dbReference type="GO" id="GO:0005829">
    <property type="term" value="C:cytosol"/>
    <property type="evidence" value="ECO:0007669"/>
    <property type="project" value="TreeGrafter"/>
</dbReference>